<gene>
    <name evidence="1" type="ORF">HOLleu_24196</name>
</gene>
<protein>
    <submittedName>
        <fullName evidence="1">Uncharacterized protein</fullName>
    </submittedName>
</protein>
<evidence type="ECO:0000313" key="1">
    <source>
        <dbReference type="EMBL" id="KAJ8033832.1"/>
    </source>
</evidence>
<organism evidence="1 2">
    <name type="scientific">Holothuria leucospilota</name>
    <name type="common">Black long sea cucumber</name>
    <name type="synonym">Mertensiothuria leucospilota</name>
    <dbReference type="NCBI Taxonomy" id="206669"/>
    <lineage>
        <taxon>Eukaryota</taxon>
        <taxon>Metazoa</taxon>
        <taxon>Echinodermata</taxon>
        <taxon>Eleutherozoa</taxon>
        <taxon>Echinozoa</taxon>
        <taxon>Holothuroidea</taxon>
        <taxon>Aspidochirotacea</taxon>
        <taxon>Aspidochirotida</taxon>
        <taxon>Holothuriidae</taxon>
        <taxon>Holothuria</taxon>
    </lineage>
</organism>
<dbReference type="OrthoDB" id="7387685at2759"/>
<proteinExistence type="predicted"/>
<comment type="caution">
    <text evidence="1">The sequence shown here is derived from an EMBL/GenBank/DDBJ whole genome shotgun (WGS) entry which is preliminary data.</text>
</comment>
<reference evidence="1" key="1">
    <citation type="submission" date="2021-10" db="EMBL/GenBank/DDBJ databases">
        <title>Tropical sea cucumber genome reveals ecological adaptation and Cuvierian tubules defense mechanism.</title>
        <authorList>
            <person name="Chen T."/>
        </authorList>
    </citation>
    <scope>NUCLEOTIDE SEQUENCE</scope>
    <source>
        <strain evidence="1">Nanhai2018</strain>
        <tissue evidence="1">Muscle</tissue>
    </source>
</reference>
<sequence length="129" mass="14299">MKYSLGPLPVSLATCQGSLVKSNKTKLMNFLESGFEVPPHIEAPPNESVWIIDGMALLQQIKYRGVTLTGLLADHLLRTLLPSDRSNGSKFVHFVTDSYMNNSIKNAERVKSSCGVELMKIYANEQKCP</sequence>
<accession>A0A9Q1BW47</accession>
<name>A0A9Q1BW47_HOLLE</name>
<dbReference type="AlphaFoldDB" id="A0A9Q1BW47"/>
<dbReference type="EMBL" id="JAIZAY010000011">
    <property type="protein sequence ID" value="KAJ8033832.1"/>
    <property type="molecule type" value="Genomic_DNA"/>
</dbReference>
<evidence type="ECO:0000313" key="2">
    <source>
        <dbReference type="Proteomes" id="UP001152320"/>
    </source>
</evidence>
<dbReference type="Proteomes" id="UP001152320">
    <property type="component" value="Chromosome 11"/>
</dbReference>
<keyword evidence="2" id="KW-1185">Reference proteome</keyword>